<dbReference type="InterPro" id="IPR029752">
    <property type="entry name" value="D-isomer_DH_CS1"/>
</dbReference>
<gene>
    <name evidence="5" type="ORF">BO78DRAFT_447854</name>
</gene>
<protein>
    <recommendedName>
        <fullName evidence="7">2-hydroxyacid dehydrogenase</fullName>
    </recommendedName>
</protein>
<dbReference type="GO" id="GO:0051287">
    <property type="term" value="F:NAD binding"/>
    <property type="evidence" value="ECO:0007669"/>
    <property type="project" value="InterPro"/>
</dbReference>
<dbReference type="PROSITE" id="PS00671">
    <property type="entry name" value="D_2_HYDROXYACID_DH_3"/>
    <property type="match status" value="1"/>
</dbReference>
<dbReference type="GO" id="GO:0016618">
    <property type="term" value="F:hydroxypyruvate reductase [NAD(P)H] activity"/>
    <property type="evidence" value="ECO:0007669"/>
    <property type="project" value="TreeGrafter"/>
</dbReference>
<reference evidence="5 6" key="1">
    <citation type="submission" date="2018-02" db="EMBL/GenBank/DDBJ databases">
        <title>The genomes of Aspergillus section Nigri reveals drivers in fungal speciation.</title>
        <authorList>
            <consortium name="DOE Joint Genome Institute"/>
            <person name="Vesth T.C."/>
            <person name="Nybo J."/>
            <person name="Theobald S."/>
            <person name="Brandl J."/>
            <person name="Frisvad J.C."/>
            <person name="Nielsen K.F."/>
            <person name="Lyhne E.K."/>
            <person name="Kogle M.E."/>
            <person name="Kuo A."/>
            <person name="Riley R."/>
            <person name="Clum A."/>
            <person name="Nolan M."/>
            <person name="Lipzen A."/>
            <person name="Salamov A."/>
            <person name="Henrissat B."/>
            <person name="Wiebenga A."/>
            <person name="De vries R.P."/>
            <person name="Grigoriev I.V."/>
            <person name="Mortensen U.H."/>
            <person name="Andersen M.R."/>
            <person name="Baker S.E."/>
        </authorList>
    </citation>
    <scope>NUCLEOTIDE SEQUENCE [LARGE SCALE GENOMIC DNA]</scope>
    <source>
        <strain evidence="5 6">CBS 121057</strain>
    </source>
</reference>
<evidence type="ECO:0000256" key="1">
    <source>
        <dbReference type="ARBA" id="ARBA00023002"/>
    </source>
</evidence>
<dbReference type="EMBL" id="KZ826360">
    <property type="protein sequence ID" value="PYI05191.1"/>
    <property type="molecule type" value="Genomic_DNA"/>
</dbReference>
<dbReference type="PANTHER" id="PTHR10996">
    <property type="entry name" value="2-HYDROXYACID DEHYDROGENASE-RELATED"/>
    <property type="match status" value="1"/>
</dbReference>
<sequence>MSPSSKPFILFFNAVKHAELVYKKLQEIAHTEIITSTTREGFFHDIKDKYRNIFAIYRTSASGAVAGKFDAEFIAHLPPTCKYICHNGAGYDPIDVSACAKRGIIVTNAPDPVTEATADLAIFLLLGALRQLNPAMNSLRAGTFKQGVGFGNDPQDKVLGILGMGRIGRAIQSRCEPFGLGTIYHNRNVLPVDQAGGAEYVSFERLLRESDIISVNLPLNEMTRRLIGREEIAKMKTGVVLVNTARGAVLDEGAVADALESGHIGAVGLDVYEREPEINEKLMRQERALLVPHVGTHTVETLAKMEAWAMENVRRAIVGERLLSPVPEHCHLISSS</sequence>
<dbReference type="Gene3D" id="3.40.50.720">
    <property type="entry name" value="NAD(P)-binding Rossmann-like Domain"/>
    <property type="match status" value="2"/>
</dbReference>
<dbReference type="GO" id="GO:0030267">
    <property type="term" value="F:glyoxylate reductase (NADPH) activity"/>
    <property type="evidence" value="ECO:0007669"/>
    <property type="project" value="TreeGrafter"/>
</dbReference>
<dbReference type="STRING" id="1448318.A0A319E5E7"/>
<accession>A0A319E5E7</accession>
<dbReference type="SUPFAM" id="SSF51735">
    <property type="entry name" value="NAD(P)-binding Rossmann-fold domains"/>
    <property type="match status" value="1"/>
</dbReference>
<keyword evidence="1 2" id="KW-0560">Oxidoreductase</keyword>
<dbReference type="OrthoDB" id="9991913at2759"/>
<proteinExistence type="inferred from homology"/>
<dbReference type="PANTHER" id="PTHR10996:SF269">
    <property type="entry name" value="HYPOTHETICAL D-ISOMER SPECIFIC 2-HYDROXYACID DEHYDROGENASE (EUROFUNG)"/>
    <property type="match status" value="1"/>
</dbReference>
<dbReference type="CDD" id="cd12168">
    <property type="entry name" value="Mand_dh_like"/>
    <property type="match status" value="1"/>
</dbReference>
<dbReference type="InterPro" id="IPR036291">
    <property type="entry name" value="NAD(P)-bd_dom_sf"/>
</dbReference>
<evidence type="ECO:0000259" key="3">
    <source>
        <dbReference type="Pfam" id="PF00389"/>
    </source>
</evidence>
<dbReference type="PROSITE" id="PS00670">
    <property type="entry name" value="D_2_HYDROXYACID_DH_2"/>
    <property type="match status" value="1"/>
</dbReference>
<keyword evidence="6" id="KW-1185">Reference proteome</keyword>
<dbReference type="Pfam" id="PF02826">
    <property type="entry name" value="2-Hacid_dh_C"/>
    <property type="match status" value="1"/>
</dbReference>
<dbReference type="InterPro" id="IPR050223">
    <property type="entry name" value="D-isomer_2-hydroxyacid_DH"/>
</dbReference>
<name>A0A319E5E7_ASPSB</name>
<evidence type="ECO:0000256" key="2">
    <source>
        <dbReference type="RuleBase" id="RU003719"/>
    </source>
</evidence>
<feature type="domain" description="D-isomer specific 2-hydroxyacid dehydrogenase catalytic" evidence="3">
    <location>
        <begin position="24"/>
        <end position="326"/>
    </location>
</feature>
<evidence type="ECO:0000313" key="6">
    <source>
        <dbReference type="Proteomes" id="UP000248423"/>
    </source>
</evidence>
<evidence type="ECO:0000259" key="4">
    <source>
        <dbReference type="Pfam" id="PF02826"/>
    </source>
</evidence>
<dbReference type="SUPFAM" id="SSF52283">
    <property type="entry name" value="Formate/glycerate dehydrogenase catalytic domain-like"/>
    <property type="match status" value="1"/>
</dbReference>
<dbReference type="Pfam" id="PF00389">
    <property type="entry name" value="2-Hacid_dh"/>
    <property type="match status" value="1"/>
</dbReference>
<dbReference type="Proteomes" id="UP000248423">
    <property type="component" value="Unassembled WGS sequence"/>
</dbReference>
<organism evidence="5 6">
    <name type="scientific">Aspergillus sclerotiicarbonarius (strain CBS 121057 / IBT 28362)</name>
    <dbReference type="NCBI Taxonomy" id="1448318"/>
    <lineage>
        <taxon>Eukaryota</taxon>
        <taxon>Fungi</taxon>
        <taxon>Dikarya</taxon>
        <taxon>Ascomycota</taxon>
        <taxon>Pezizomycotina</taxon>
        <taxon>Eurotiomycetes</taxon>
        <taxon>Eurotiomycetidae</taxon>
        <taxon>Eurotiales</taxon>
        <taxon>Aspergillaceae</taxon>
        <taxon>Aspergillus</taxon>
        <taxon>Aspergillus subgen. Circumdati</taxon>
    </lineage>
</organism>
<feature type="domain" description="D-isomer specific 2-hydroxyacid dehydrogenase NAD-binding" evidence="4">
    <location>
        <begin position="123"/>
        <end position="295"/>
    </location>
</feature>
<evidence type="ECO:0000313" key="5">
    <source>
        <dbReference type="EMBL" id="PYI05191.1"/>
    </source>
</evidence>
<dbReference type="GO" id="GO:0005829">
    <property type="term" value="C:cytosol"/>
    <property type="evidence" value="ECO:0007669"/>
    <property type="project" value="TreeGrafter"/>
</dbReference>
<dbReference type="InterPro" id="IPR006140">
    <property type="entry name" value="D-isomer_DH_NAD-bd"/>
</dbReference>
<dbReference type="FunFam" id="3.40.50.720:FF:000234">
    <property type="entry name" value="2-hydroxyacid dehydrogenase, putative"/>
    <property type="match status" value="1"/>
</dbReference>
<evidence type="ECO:0008006" key="7">
    <source>
        <dbReference type="Google" id="ProtNLM"/>
    </source>
</evidence>
<dbReference type="VEuPathDB" id="FungiDB:BO78DRAFT_447854"/>
<dbReference type="InterPro" id="IPR029753">
    <property type="entry name" value="D-isomer_DH_CS"/>
</dbReference>
<comment type="similarity">
    <text evidence="2">Belongs to the D-isomer specific 2-hydroxyacid dehydrogenase family.</text>
</comment>
<dbReference type="InterPro" id="IPR006139">
    <property type="entry name" value="D-isomer_2_OHA_DH_cat_dom"/>
</dbReference>
<dbReference type="AlphaFoldDB" id="A0A319E5E7"/>
<dbReference type="PROSITE" id="PS00065">
    <property type="entry name" value="D_2_HYDROXYACID_DH_1"/>
    <property type="match status" value="1"/>
</dbReference>